<name>A0A8S5NS58_9CAUD</name>
<evidence type="ECO:0000313" key="1">
    <source>
        <dbReference type="EMBL" id="DAD97629.1"/>
    </source>
</evidence>
<dbReference type="EMBL" id="BK015245">
    <property type="protein sequence ID" value="DAD97629.1"/>
    <property type="molecule type" value="Genomic_DNA"/>
</dbReference>
<dbReference type="NCBIfam" id="TIGR01560">
    <property type="entry name" value="put_DNA_pack"/>
    <property type="match status" value="1"/>
</dbReference>
<dbReference type="CDD" id="cd08054">
    <property type="entry name" value="gp6"/>
    <property type="match status" value="1"/>
</dbReference>
<dbReference type="Pfam" id="PF05135">
    <property type="entry name" value="Phage_connect_1"/>
    <property type="match status" value="1"/>
</dbReference>
<dbReference type="InterPro" id="IPR021146">
    <property type="entry name" value="Phage_gp6-like_head-tail"/>
</dbReference>
<sequence>MKASELKAADLAGYLRIEPDDLDKTETVMLEAFLNAARNYAQNYTGQTIERLDPHEDVAIAVLCLAGDLYTNRDMYTQLKGTGNSVQNQTVRSILNMYCVNFVPGESDLLGEEEG</sequence>
<accession>A0A8S5NS58</accession>
<protein>
    <submittedName>
        <fullName evidence="1">Head tail connector</fullName>
    </submittedName>
</protein>
<proteinExistence type="predicted"/>
<dbReference type="Gene3D" id="1.10.3230.30">
    <property type="entry name" value="Phage gp6-like head-tail connector protein"/>
    <property type="match status" value="1"/>
</dbReference>
<organism evidence="1">
    <name type="scientific">Siphoviridae sp. ct1TR2</name>
    <dbReference type="NCBI Taxonomy" id="2825309"/>
    <lineage>
        <taxon>Viruses</taxon>
        <taxon>Duplodnaviria</taxon>
        <taxon>Heunggongvirae</taxon>
        <taxon>Uroviricota</taxon>
        <taxon>Caudoviricetes</taxon>
    </lineage>
</organism>
<dbReference type="InterPro" id="IPR006450">
    <property type="entry name" value="Phage_HK97_gp6-like"/>
</dbReference>
<reference evidence="1" key="1">
    <citation type="journal article" date="2021" name="Proc. Natl. Acad. Sci. U.S.A.">
        <title>A Catalog of Tens of Thousands of Viruses from Human Metagenomes Reveals Hidden Associations with Chronic Diseases.</title>
        <authorList>
            <person name="Tisza M.J."/>
            <person name="Buck C.B."/>
        </authorList>
    </citation>
    <scope>NUCLEOTIDE SEQUENCE</scope>
    <source>
        <strain evidence="1">Ct1TR2</strain>
    </source>
</reference>